<keyword evidence="1" id="KW-0805">Transcription regulation</keyword>
<name>A0A076EPR7_RHOOP</name>
<evidence type="ECO:0000313" key="5">
    <source>
        <dbReference type="EMBL" id="AII07911.1"/>
    </source>
</evidence>
<dbReference type="InterPro" id="IPR009057">
    <property type="entry name" value="Homeodomain-like_sf"/>
</dbReference>
<evidence type="ECO:0000313" key="6">
    <source>
        <dbReference type="Proteomes" id="UP000028488"/>
    </source>
</evidence>
<dbReference type="EMBL" id="CP008947">
    <property type="protein sequence ID" value="AII07911.1"/>
    <property type="molecule type" value="Genomic_DNA"/>
</dbReference>
<dbReference type="eggNOG" id="COG4977">
    <property type="taxonomic scope" value="Bacteria"/>
</dbReference>
<reference evidence="5 6" key="1">
    <citation type="submission" date="2014-07" db="EMBL/GenBank/DDBJ databases">
        <title>Genome Sequence of Rhodococcus opacus Strain R7, a Biodegrader of Mono- and Polycyclic Aromatic Hydrocarbons.</title>
        <authorList>
            <person name="Di Gennaro P."/>
            <person name="Zampolli J."/>
            <person name="Presti I."/>
            <person name="Cappelletti M."/>
            <person name="D'Ursi P."/>
            <person name="Orro A."/>
            <person name="Mezzelani A."/>
            <person name="Milanesi L."/>
        </authorList>
    </citation>
    <scope>NUCLEOTIDE SEQUENCE [LARGE SCALE GENOMIC DNA]</scope>
    <source>
        <strain evidence="5 6">R7</strain>
    </source>
</reference>
<dbReference type="SUPFAM" id="SSF46689">
    <property type="entry name" value="Homeodomain-like"/>
    <property type="match status" value="2"/>
</dbReference>
<keyword evidence="2" id="KW-0804">Transcription</keyword>
<gene>
    <name evidence="5" type="ORF">EP51_26040</name>
</gene>
<dbReference type="InterPro" id="IPR029062">
    <property type="entry name" value="Class_I_gatase-like"/>
</dbReference>
<accession>A0A076EPR7</accession>
<dbReference type="Pfam" id="PF12833">
    <property type="entry name" value="HTH_18"/>
    <property type="match status" value="1"/>
</dbReference>
<evidence type="ECO:0000256" key="3">
    <source>
        <dbReference type="SAM" id="MobiDB-lite"/>
    </source>
</evidence>
<evidence type="ECO:0000259" key="4">
    <source>
        <dbReference type="PROSITE" id="PS01124"/>
    </source>
</evidence>
<dbReference type="GO" id="GO:0003700">
    <property type="term" value="F:DNA-binding transcription factor activity"/>
    <property type="evidence" value="ECO:0007669"/>
    <property type="project" value="InterPro"/>
</dbReference>
<dbReference type="SUPFAM" id="SSF52317">
    <property type="entry name" value="Class I glutamine amidotransferase-like"/>
    <property type="match status" value="1"/>
</dbReference>
<dbReference type="GO" id="GO:0043565">
    <property type="term" value="F:sequence-specific DNA binding"/>
    <property type="evidence" value="ECO:0007669"/>
    <property type="project" value="InterPro"/>
</dbReference>
<dbReference type="Gene3D" id="1.10.10.60">
    <property type="entry name" value="Homeodomain-like"/>
    <property type="match status" value="1"/>
</dbReference>
<sequence length="336" mass="35845">MRVAVLAVDGMFDSGLSVILDVLATADALRENAETGGQAFTVIPVAVGPSVRTGHGLVLATTPLTEITDPPDVLVMPAVGVKTPDRIVDAVRGHPALDWVAEGRSSGAALAAACSGTFFLAEAGVLDGLTATTSWWLGPAFRARYARVDLDERRTLIHDDRVTTAGAAFAHIDLALAIVQQHSPALADLVARYLLIGDRPSQAIFAVPSLLATADTTMTAFERWIRDHLSEPLPINAVAHAIGVSERTLQRTTAAVLGMSPVEFVQEIRLDQATFLLRTTPQSVDTIASAVGYQNAATLRALIRRRRHTSTTEIRRGNASFGSEHRKHGRGARTGR</sequence>
<proteinExistence type="predicted"/>
<dbReference type="PANTHER" id="PTHR43130:SF11">
    <property type="entry name" value="TRANSCRIPTIONAL REGULATORY PROTEIN"/>
    <property type="match status" value="1"/>
</dbReference>
<dbReference type="InterPro" id="IPR052158">
    <property type="entry name" value="INH-QAR"/>
</dbReference>
<feature type="region of interest" description="Disordered" evidence="3">
    <location>
        <begin position="307"/>
        <end position="336"/>
    </location>
</feature>
<dbReference type="Gene3D" id="3.40.50.880">
    <property type="match status" value="1"/>
</dbReference>
<dbReference type="Proteomes" id="UP000028488">
    <property type="component" value="Chromosome"/>
</dbReference>
<dbReference type="PROSITE" id="PS01124">
    <property type="entry name" value="HTH_ARAC_FAMILY_2"/>
    <property type="match status" value="1"/>
</dbReference>
<dbReference type="InterPro" id="IPR002818">
    <property type="entry name" value="DJ-1/PfpI"/>
</dbReference>
<evidence type="ECO:0000256" key="2">
    <source>
        <dbReference type="ARBA" id="ARBA00023163"/>
    </source>
</evidence>
<feature type="compositionally biased region" description="Basic residues" evidence="3">
    <location>
        <begin position="325"/>
        <end position="336"/>
    </location>
</feature>
<dbReference type="PANTHER" id="PTHR43130">
    <property type="entry name" value="ARAC-FAMILY TRANSCRIPTIONAL REGULATOR"/>
    <property type="match status" value="1"/>
</dbReference>
<dbReference type="RefSeq" id="WP_128640788.1">
    <property type="nucleotide sequence ID" value="NZ_CP008947.1"/>
</dbReference>
<organism evidence="5 6">
    <name type="scientific">Rhodococcus opacus</name>
    <name type="common">Nocardia opaca</name>
    <dbReference type="NCBI Taxonomy" id="37919"/>
    <lineage>
        <taxon>Bacteria</taxon>
        <taxon>Bacillati</taxon>
        <taxon>Actinomycetota</taxon>
        <taxon>Actinomycetes</taxon>
        <taxon>Mycobacteriales</taxon>
        <taxon>Nocardiaceae</taxon>
        <taxon>Rhodococcus</taxon>
    </lineage>
</organism>
<evidence type="ECO:0000256" key="1">
    <source>
        <dbReference type="ARBA" id="ARBA00023015"/>
    </source>
</evidence>
<dbReference type="SMART" id="SM00342">
    <property type="entry name" value="HTH_ARAC"/>
    <property type="match status" value="1"/>
</dbReference>
<protein>
    <submittedName>
        <fullName evidence="5">AraC family transcriptional regulator</fullName>
    </submittedName>
</protein>
<dbReference type="AlphaFoldDB" id="A0A076EPR7"/>
<dbReference type="Pfam" id="PF01965">
    <property type="entry name" value="DJ-1_PfpI"/>
    <property type="match status" value="1"/>
</dbReference>
<feature type="domain" description="HTH araC/xylS-type" evidence="4">
    <location>
        <begin position="219"/>
        <end position="317"/>
    </location>
</feature>
<dbReference type="InterPro" id="IPR018060">
    <property type="entry name" value="HTH_AraC"/>
</dbReference>